<evidence type="ECO:0000256" key="1">
    <source>
        <dbReference type="ARBA" id="ARBA00022737"/>
    </source>
</evidence>
<dbReference type="Pfam" id="PF07719">
    <property type="entry name" value="TPR_2"/>
    <property type="match status" value="1"/>
</dbReference>
<accession>A0A9D1HB31</accession>
<keyword evidence="2 3" id="KW-0802">TPR repeat</keyword>
<dbReference type="Gene3D" id="1.25.40.10">
    <property type="entry name" value="Tetratricopeptide repeat domain"/>
    <property type="match status" value="2"/>
</dbReference>
<evidence type="ECO:0000313" key="4">
    <source>
        <dbReference type="EMBL" id="HIT98950.1"/>
    </source>
</evidence>
<dbReference type="AlphaFoldDB" id="A0A9D1HB31"/>
<dbReference type="InterPro" id="IPR013105">
    <property type="entry name" value="TPR_2"/>
</dbReference>
<dbReference type="PANTHER" id="PTHR45641">
    <property type="entry name" value="TETRATRICOPEPTIDE REPEAT PROTEIN (AFU_ORTHOLOGUE AFUA_6G03870)"/>
    <property type="match status" value="1"/>
</dbReference>
<dbReference type="InterPro" id="IPR011990">
    <property type="entry name" value="TPR-like_helical_dom_sf"/>
</dbReference>
<dbReference type="PROSITE" id="PS50005">
    <property type="entry name" value="TPR"/>
    <property type="match status" value="2"/>
</dbReference>
<reference evidence="4" key="1">
    <citation type="submission" date="2020-10" db="EMBL/GenBank/DDBJ databases">
        <authorList>
            <person name="Gilroy R."/>
        </authorList>
    </citation>
    <scope>NUCLEOTIDE SEQUENCE</scope>
    <source>
        <strain evidence="4">CHK176-22527</strain>
    </source>
</reference>
<protein>
    <submittedName>
        <fullName evidence="4">Tetratricopeptide repeat protein</fullName>
    </submittedName>
</protein>
<name>A0A9D1HB31_9FIRM</name>
<keyword evidence="1" id="KW-0677">Repeat</keyword>
<comment type="caution">
    <text evidence="4">The sequence shown here is derived from an EMBL/GenBank/DDBJ whole genome shotgun (WGS) entry which is preliminary data.</text>
</comment>
<feature type="repeat" description="TPR" evidence="3">
    <location>
        <begin position="172"/>
        <end position="205"/>
    </location>
</feature>
<dbReference type="SUPFAM" id="SSF48452">
    <property type="entry name" value="TPR-like"/>
    <property type="match status" value="2"/>
</dbReference>
<dbReference type="InterPro" id="IPR019734">
    <property type="entry name" value="TPR_rpt"/>
</dbReference>
<proteinExistence type="predicted"/>
<evidence type="ECO:0000256" key="3">
    <source>
        <dbReference type="PROSITE-ProRule" id="PRU00339"/>
    </source>
</evidence>
<dbReference type="Proteomes" id="UP000824159">
    <property type="component" value="Unassembled WGS sequence"/>
</dbReference>
<sequence length="266" mass="30111">MYEKIDIKEFYSGLDLLFKQKNATETKRYMEDWLKRAQQMNDTSGIVAVSNELGGFCRAVGETGRAKELYRTVLAGLEDMGLAKTEHYATALINTGDVYIASREPKEALKLFLSARKLLIECGLSGDYRMAALCNNISMVYRNDGEFSKAEQALDIAFNIIKGLPECRGELATTYINLGQLQIRQSKLEMAKESFSEACRIFQEDGGRDVHYSAACAGLGEVYYLRGDAQKAAEWYEKAMELTERDFGRTEQYRVLEENLKRVKGM</sequence>
<dbReference type="SMART" id="SM00028">
    <property type="entry name" value="TPR"/>
    <property type="match status" value="4"/>
</dbReference>
<feature type="repeat" description="TPR" evidence="3">
    <location>
        <begin position="213"/>
        <end position="246"/>
    </location>
</feature>
<evidence type="ECO:0000256" key="2">
    <source>
        <dbReference type="ARBA" id="ARBA00022803"/>
    </source>
</evidence>
<gene>
    <name evidence="4" type="ORF">IAD12_01670</name>
</gene>
<organism evidence="4 5">
    <name type="scientific">Candidatus Allocopromorpha excrementavium</name>
    <dbReference type="NCBI Taxonomy" id="2840741"/>
    <lineage>
        <taxon>Bacteria</taxon>
        <taxon>Bacillati</taxon>
        <taxon>Bacillota</taxon>
        <taxon>Clostridia</taxon>
        <taxon>Eubacteriales</taxon>
        <taxon>Eubacteriaceae</taxon>
        <taxon>Eubacteriaceae incertae sedis</taxon>
        <taxon>Candidatus Allocopromorpha</taxon>
    </lineage>
</organism>
<reference evidence="4" key="2">
    <citation type="journal article" date="2021" name="PeerJ">
        <title>Extensive microbial diversity within the chicken gut microbiome revealed by metagenomics and culture.</title>
        <authorList>
            <person name="Gilroy R."/>
            <person name="Ravi A."/>
            <person name="Getino M."/>
            <person name="Pursley I."/>
            <person name="Horton D.L."/>
            <person name="Alikhan N.F."/>
            <person name="Baker D."/>
            <person name="Gharbi K."/>
            <person name="Hall N."/>
            <person name="Watson M."/>
            <person name="Adriaenssens E.M."/>
            <person name="Foster-Nyarko E."/>
            <person name="Jarju S."/>
            <person name="Secka A."/>
            <person name="Antonio M."/>
            <person name="Oren A."/>
            <person name="Chaudhuri R.R."/>
            <person name="La Ragione R."/>
            <person name="Hildebrand F."/>
            <person name="Pallen M.J."/>
        </authorList>
    </citation>
    <scope>NUCLEOTIDE SEQUENCE</scope>
    <source>
        <strain evidence="4">CHK176-22527</strain>
    </source>
</reference>
<dbReference type="EMBL" id="DVLX01000022">
    <property type="protein sequence ID" value="HIT98950.1"/>
    <property type="molecule type" value="Genomic_DNA"/>
</dbReference>
<dbReference type="Pfam" id="PF13424">
    <property type="entry name" value="TPR_12"/>
    <property type="match status" value="1"/>
</dbReference>
<dbReference type="PANTHER" id="PTHR45641:SF19">
    <property type="entry name" value="NEPHROCYSTIN-3"/>
    <property type="match status" value="1"/>
</dbReference>
<evidence type="ECO:0000313" key="5">
    <source>
        <dbReference type="Proteomes" id="UP000824159"/>
    </source>
</evidence>